<dbReference type="InterPro" id="IPR001667">
    <property type="entry name" value="DDH_dom"/>
</dbReference>
<organism evidence="3 4">
    <name type="scientific">Thermovenabulum gondwanense</name>
    <dbReference type="NCBI Taxonomy" id="520767"/>
    <lineage>
        <taxon>Bacteria</taxon>
        <taxon>Bacillati</taxon>
        <taxon>Bacillota</taxon>
        <taxon>Clostridia</taxon>
        <taxon>Thermosediminibacterales</taxon>
        <taxon>Thermosediminibacteraceae</taxon>
        <taxon>Thermovenabulum</taxon>
    </lineage>
</organism>
<dbReference type="GO" id="GO:0016787">
    <property type="term" value="F:hydrolase activity"/>
    <property type="evidence" value="ECO:0007669"/>
    <property type="project" value="UniProtKB-KW"/>
</dbReference>
<dbReference type="OrthoDB" id="9803668at2"/>
<reference evidence="3 4" key="1">
    <citation type="submission" date="2015-12" db="EMBL/GenBank/DDBJ databases">
        <title>Draft genome of Thermovenabulum gondwanense isolated from a red thermophilic microbial mat colonisisng an outflow channel of a bore well.</title>
        <authorList>
            <person name="Patel B.K."/>
        </authorList>
    </citation>
    <scope>NUCLEOTIDE SEQUENCE [LARGE SCALE GENOMIC DNA]</scope>
    <source>
        <strain evidence="3 4">R270</strain>
    </source>
</reference>
<keyword evidence="4" id="KW-1185">Reference proteome</keyword>
<evidence type="ECO:0000259" key="1">
    <source>
        <dbReference type="Pfam" id="PF01368"/>
    </source>
</evidence>
<comment type="caution">
    <text evidence="3">The sequence shown here is derived from an EMBL/GenBank/DDBJ whole genome shotgun (WGS) entry which is preliminary data.</text>
</comment>
<dbReference type="InterPro" id="IPR038763">
    <property type="entry name" value="DHH_sf"/>
</dbReference>
<proteinExistence type="predicted"/>
<dbReference type="InterPro" id="IPR051319">
    <property type="entry name" value="Oligoribo/pAp-PDE_c-di-AMP_PDE"/>
</dbReference>
<dbReference type="Pfam" id="PF01368">
    <property type="entry name" value="DHH"/>
    <property type="match status" value="1"/>
</dbReference>
<dbReference type="GO" id="GO:0003676">
    <property type="term" value="F:nucleic acid binding"/>
    <property type="evidence" value="ECO:0007669"/>
    <property type="project" value="InterPro"/>
</dbReference>
<feature type="domain" description="DHHA1" evidence="2">
    <location>
        <begin position="236"/>
        <end position="320"/>
    </location>
</feature>
<gene>
    <name evidence="3" type="primary">nrnA</name>
    <name evidence="3" type="ORF">ATZ99_14020</name>
</gene>
<keyword evidence="3" id="KW-0378">Hydrolase</keyword>
<feature type="domain" description="DDH" evidence="1">
    <location>
        <begin position="16"/>
        <end position="156"/>
    </location>
</feature>
<dbReference type="AlphaFoldDB" id="A0A161QAT3"/>
<protein>
    <submittedName>
        <fullName evidence="3">Bifunctional oligoribonuclease and PAP phosphatase NrnA</fullName>
        <ecNumber evidence="3">3.1.-.-</ecNumber>
    </submittedName>
</protein>
<dbReference type="EC" id="3.1.-.-" evidence="3"/>
<dbReference type="InterPro" id="IPR003156">
    <property type="entry name" value="DHHA1_dom"/>
</dbReference>
<dbReference type="PANTHER" id="PTHR47618:SF1">
    <property type="entry name" value="BIFUNCTIONAL OLIGORIBONUCLEASE AND PAP PHOSPHATASE NRNA"/>
    <property type="match status" value="1"/>
</dbReference>
<dbReference type="STRING" id="520767.ATZ99_14020"/>
<dbReference type="PATRIC" id="fig|520767.4.peg.1505"/>
<dbReference type="Pfam" id="PF02272">
    <property type="entry name" value="DHHA1"/>
    <property type="match status" value="1"/>
</dbReference>
<dbReference type="Proteomes" id="UP000075737">
    <property type="component" value="Unassembled WGS sequence"/>
</dbReference>
<dbReference type="Gene3D" id="3.90.1640.10">
    <property type="entry name" value="inorganic pyrophosphatase (n-terminal core)"/>
    <property type="match status" value="1"/>
</dbReference>
<dbReference type="EMBL" id="LOHZ01000032">
    <property type="protein sequence ID" value="KYO65764.1"/>
    <property type="molecule type" value="Genomic_DNA"/>
</dbReference>
<dbReference type="PANTHER" id="PTHR47618">
    <property type="entry name" value="BIFUNCTIONAL OLIGORIBONUCLEASE AND PAP PHOSPHATASE NRNA"/>
    <property type="match status" value="1"/>
</dbReference>
<sequence>MDIISVKEAILNNKSFIITSHLTPDGDAIGSLLGLTLALDNLGKEVFPILNDSVPKRYLFLPHAKSIVNENALSGKKDVIICLDSADSERLGFKNPLKNYADIIINIDHHKSHVLFGDLNYVDPSASSVGEMVYNLVKEINVKINYDIALCLYTAIITDTGSVKHSNTTPSALRALADFVELGVKPDRVSWEVFEKNSLNSILLIKDTLNTLKISDDGKIAWLTITREMLEKTNTLEEDTEGLIDYARSIEGVEIALLFKEREDNKIKISLRSNGWIDVSEIAKKMNGGGHAKAAGCMLDGNMKDVEKKVLSIIKEYMKEGQNGGNY</sequence>
<accession>A0A161QAT3</accession>
<evidence type="ECO:0000313" key="4">
    <source>
        <dbReference type="Proteomes" id="UP000075737"/>
    </source>
</evidence>
<name>A0A161QAT3_9FIRM</name>
<evidence type="ECO:0000259" key="2">
    <source>
        <dbReference type="Pfam" id="PF02272"/>
    </source>
</evidence>
<evidence type="ECO:0000313" key="3">
    <source>
        <dbReference type="EMBL" id="KYO65764.1"/>
    </source>
</evidence>
<dbReference type="RefSeq" id="WP_068748525.1">
    <property type="nucleotide sequence ID" value="NZ_LOHZ01000032.1"/>
</dbReference>
<dbReference type="SUPFAM" id="SSF64182">
    <property type="entry name" value="DHH phosphoesterases"/>
    <property type="match status" value="1"/>
</dbReference>
<dbReference type="Gene3D" id="3.10.310.30">
    <property type="match status" value="1"/>
</dbReference>